<dbReference type="OMA" id="FNSTHAP"/>
<reference evidence="2 3" key="1">
    <citation type="submission" date="2016-03" db="EMBL/GenBank/DDBJ databases">
        <title>Whole genome sequencing of Grifola frondosa 9006-11.</title>
        <authorList>
            <person name="Min B."/>
            <person name="Park H."/>
            <person name="Kim J.-G."/>
            <person name="Cho H."/>
            <person name="Oh Y.-L."/>
            <person name="Kong W.-S."/>
            <person name="Choi I.-G."/>
        </authorList>
    </citation>
    <scope>NUCLEOTIDE SEQUENCE [LARGE SCALE GENOMIC DNA]</scope>
    <source>
        <strain evidence="2 3">9006-11</strain>
    </source>
</reference>
<gene>
    <name evidence="2" type="ORF">A0H81_11194</name>
</gene>
<feature type="region of interest" description="Disordered" evidence="1">
    <location>
        <begin position="21"/>
        <end position="40"/>
    </location>
</feature>
<keyword evidence="3" id="KW-1185">Reference proteome</keyword>
<evidence type="ECO:0000313" key="3">
    <source>
        <dbReference type="Proteomes" id="UP000092993"/>
    </source>
</evidence>
<organism evidence="2 3">
    <name type="scientific">Grifola frondosa</name>
    <name type="common">Maitake</name>
    <name type="synonym">Polyporus frondosus</name>
    <dbReference type="NCBI Taxonomy" id="5627"/>
    <lineage>
        <taxon>Eukaryota</taxon>
        <taxon>Fungi</taxon>
        <taxon>Dikarya</taxon>
        <taxon>Basidiomycota</taxon>
        <taxon>Agaricomycotina</taxon>
        <taxon>Agaricomycetes</taxon>
        <taxon>Polyporales</taxon>
        <taxon>Grifolaceae</taxon>
        <taxon>Grifola</taxon>
    </lineage>
</organism>
<evidence type="ECO:0000256" key="1">
    <source>
        <dbReference type="SAM" id="MobiDB-lite"/>
    </source>
</evidence>
<comment type="caution">
    <text evidence="2">The sequence shown here is derived from an EMBL/GenBank/DDBJ whole genome shotgun (WGS) entry which is preliminary data.</text>
</comment>
<dbReference type="AlphaFoldDB" id="A0A1C7LWQ1"/>
<name>A0A1C7LWQ1_GRIFR</name>
<accession>A0A1C7LWQ1</accession>
<dbReference type="OrthoDB" id="4590707at2759"/>
<proteinExistence type="predicted"/>
<evidence type="ECO:0000313" key="2">
    <source>
        <dbReference type="EMBL" id="OBZ68656.1"/>
    </source>
</evidence>
<dbReference type="EMBL" id="LUGG01000019">
    <property type="protein sequence ID" value="OBZ68656.1"/>
    <property type="molecule type" value="Genomic_DNA"/>
</dbReference>
<sequence length="175" mass="18505">MASRLGRVFAHAIRPSVRAVGRSAGATKRGVSTVQHAQETSDRPWIIGSALVFGPVFLYLLTPSAKKTEVKAAQKHGRPSAKPQVTYVPDDEGNEFPASESVDPPQPSSGSQALTDSEGTTVSSEEIKDSMKQAFSEDSPPMRKAQRKKDTGPANLGDAGEKATSGEAPKEASQD</sequence>
<dbReference type="STRING" id="5627.A0A1C7LWQ1"/>
<feature type="region of interest" description="Disordered" evidence="1">
    <location>
        <begin position="71"/>
        <end position="175"/>
    </location>
</feature>
<feature type="compositionally biased region" description="Polar residues" evidence="1">
    <location>
        <begin position="108"/>
        <end position="124"/>
    </location>
</feature>
<dbReference type="Proteomes" id="UP000092993">
    <property type="component" value="Unassembled WGS sequence"/>
</dbReference>
<protein>
    <submittedName>
        <fullName evidence="2">Uncharacterized protein</fullName>
    </submittedName>
</protein>